<feature type="domain" description="Transthyretin/hydroxyisourate hydrolase" evidence="10">
    <location>
        <begin position="42"/>
        <end position="162"/>
    </location>
</feature>
<dbReference type="PANTHER" id="PTHR10395:SF12">
    <property type="entry name" value="TRANSTHYRETIN"/>
    <property type="match status" value="1"/>
</dbReference>
<evidence type="ECO:0000256" key="8">
    <source>
        <dbReference type="ARBA" id="ARBA00022920"/>
    </source>
</evidence>
<reference evidence="11" key="5">
    <citation type="submission" date="2025-09" db="UniProtKB">
        <authorList>
            <consortium name="Ensembl"/>
        </authorList>
    </citation>
    <scope>IDENTIFICATION</scope>
</reference>
<comment type="function">
    <text evidence="9">Thyroid hormone-binding protein. Probably transports thyroxine from the bloodstream to the brain.</text>
</comment>
<reference evidence="12" key="2">
    <citation type="journal article" date="2017" name="Sci. Adv.">
        <title>A tail of two voltages: Proteomic comparison of the three electric organs of the electric eel.</title>
        <authorList>
            <person name="Traeger L.L."/>
            <person name="Sabat G."/>
            <person name="Barrett-Wilt G.A."/>
            <person name="Wells G.B."/>
            <person name="Sussman M.R."/>
        </authorList>
    </citation>
    <scope>NUCLEOTIDE SEQUENCE [LARGE SCALE GENOMIC DNA]</scope>
</reference>
<keyword evidence="5 9" id="KW-0964">Secreted</keyword>
<dbReference type="STRING" id="8005.ENSEEEP00000000695"/>
<dbReference type="AlphaFoldDB" id="A0A4W4DNI5"/>
<evidence type="ECO:0000256" key="9">
    <source>
        <dbReference type="RuleBase" id="RU361269"/>
    </source>
</evidence>
<dbReference type="FunFam" id="2.60.40.180:FF:000002">
    <property type="entry name" value="Transthyretin"/>
    <property type="match status" value="1"/>
</dbReference>
<keyword evidence="12" id="KW-1185">Reference proteome</keyword>
<reference evidence="11" key="4">
    <citation type="submission" date="2025-08" db="UniProtKB">
        <authorList>
            <consortium name="Ensembl"/>
        </authorList>
    </citation>
    <scope>IDENTIFICATION</scope>
</reference>
<evidence type="ECO:0000313" key="12">
    <source>
        <dbReference type="Proteomes" id="UP000314983"/>
    </source>
</evidence>
<evidence type="ECO:0000256" key="5">
    <source>
        <dbReference type="ARBA" id="ARBA00022525"/>
    </source>
</evidence>
<evidence type="ECO:0000313" key="11">
    <source>
        <dbReference type="Ensembl" id="ENSEEEP00000000695.2"/>
    </source>
</evidence>
<proteinExistence type="inferred from homology"/>
<protein>
    <recommendedName>
        <fullName evidence="3 9">Transthyretin</fullName>
    </recommendedName>
</protein>
<evidence type="ECO:0000256" key="2">
    <source>
        <dbReference type="ARBA" id="ARBA00007893"/>
    </source>
</evidence>
<evidence type="ECO:0000256" key="3">
    <source>
        <dbReference type="ARBA" id="ARBA00021606"/>
    </source>
</evidence>
<keyword evidence="4" id="KW-0813">Transport</keyword>
<dbReference type="GO" id="GO:0005179">
    <property type="term" value="F:hormone activity"/>
    <property type="evidence" value="ECO:0007669"/>
    <property type="project" value="UniProtKB-UniRule"/>
</dbReference>
<dbReference type="InterPro" id="IPR023416">
    <property type="entry name" value="Transthyretin/HIU_hydrolase_d"/>
</dbReference>
<evidence type="ECO:0000256" key="1">
    <source>
        <dbReference type="ARBA" id="ARBA00004613"/>
    </source>
</evidence>
<dbReference type="Pfam" id="PF00576">
    <property type="entry name" value="Transthyretin"/>
    <property type="match status" value="1"/>
</dbReference>
<comment type="subcellular location">
    <subcellularLocation>
        <location evidence="1 9">Secreted</location>
    </subcellularLocation>
</comment>
<keyword evidence="8 9" id="KW-0795">Thyroid hormone</keyword>
<keyword evidence="6" id="KW-0765">Sulfation</keyword>
<dbReference type="GeneTree" id="ENSGT00940000153229"/>
<organism evidence="11 12">
    <name type="scientific">Electrophorus electricus</name>
    <name type="common">Electric eel</name>
    <name type="synonym">Gymnotus electricus</name>
    <dbReference type="NCBI Taxonomy" id="8005"/>
    <lineage>
        <taxon>Eukaryota</taxon>
        <taxon>Metazoa</taxon>
        <taxon>Chordata</taxon>
        <taxon>Craniata</taxon>
        <taxon>Vertebrata</taxon>
        <taxon>Euteleostomi</taxon>
        <taxon>Actinopterygii</taxon>
        <taxon>Neopterygii</taxon>
        <taxon>Teleostei</taxon>
        <taxon>Ostariophysi</taxon>
        <taxon>Gymnotiformes</taxon>
        <taxon>Gymnotoidei</taxon>
        <taxon>Gymnotidae</taxon>
        <taxon>Electrophorus</taxon>
    </lineage>
</organism>
<evidence type="ECO:0000256" key="6">
    <source>
        <dbReference type="ARBA" id="ARBA00022641"/>
    </source>
</evidence>
<reference evidence="12" key="1">
    <citation type="journal article" date="2014" name="Science">
        <title>Nonhuman genetics. Genomic basis for the convergent evolution of electric organs.</title>
        <authorList>
            <person name="Gallant J.R."/>
            <person name="Traeger L.L."/>
            <person name="Volkening J.D."/>
            <person name="Moffett H."/>
            <person name="Chen P.H."/>
            <person name="Novina C.D."/>
            <person name="Phillips G.N.Jr."/>
            <person name="Anand R."/>
            <person name="Wells G.B."/>
            <person name="Pinch M."/>
            <person name="Guth R."/>
            <person name="Unguez G.A."/>
            <person name="Albert J.S."/>
            <person name="Zakon H.H."/>
            <person name="Samanta M.P."/>
            <person name="Sussman M.R."/>
        </authorList>
    </citation>
    <scope>NUCLEOTIDE SEQUENCE [LARGE SCALE GENOMIC DNA]</scope>
</reference>
<name>A0A4W4DNI5_ELEEL</name>
<dbReference type="InterPro" id="IPR000895">
    <property type="entry name" value="Transthyretin/HIU_hydrolase"/>
</dbReference>
<sequence>MEWKRAGIAKVEVNLPIVIIYCFMQSAGFETCQCVNLHGGSDTHCPLTVKMLDAVKGIPIGGVALQVFRQGADGTWGKVAHGNTDTAGEVHELITDQDFIPGIYRVVFDTKAYWKAEGRTPFYEFADVVFEAHAEEHRHYTLALLISPFSHTMTAVVSKVHD</sequence>
<evidence type="ECO:0000256" key="7">
    <source>
        <dbReference type="ARBA" id="ARBA00022702"/>
    </source>
</evidence>
<dbReference type="OMA" id="AMYKVEL"/>
<keyword evidence="7" id="KW-0372">Hormone</keyword>
<dbReference type="PRINTS" id="PR00189">
    <property type="entry name" value="TRNSTHYRETIN"/>
</dbReference>
<accession>A0A4W4DNI5</accession>
<dbReference type="GO" id="GO:0005576">
    <property type="term" value="C:extracellular region"/>
    <property type="evidence" value="ECO:0007669"/>
    <property type="project" value="UniProtKB-SubCell"/>
</dbReference>
<dbReference type="Gene3D" id="2.60.40.180">
    <property type="entry name" value="Transthyretin/hydroxyisourate hydrolase domain"/>
    <property type="match status" value="1"/>
</dbReference>
<dbReference type="InterPro" id="IPR036817">
    <property type="entry name" value="Transthyretin/HIU_hydrolase_sf"/>
</dbReference>
<reference evidence="11" key="3">
    <citation type="submission" date="2020-05" db="EMBL/GenBank/DDBJ databases">
        <title>Electrophorus electricus (electric eel) genome, fEleEle1, primary haplotype.</title>
        <authorList>
            <person name="Myers G."/>
            <person name="Meyer A."/>
            <person name="Fedrigo O."/>
            <person name="Formenti G."/>
            <person name="Rhie A."/>
            <person name="Tracey A."/>
            <person name="Sims Y."/>
            <person name="Jarvis E.D."/>
        </authorList>
    </citation>
    <scope>NUCLEOTIDE SEQUENCE [LARGE SCALE GENOMIC DNA]</scope>
</reference>
<dbReference type="GO" id="GO:0006144">
    <property type="term" value="P:purine nucleobase metabolic process"/>
    <property type="evidence" value="ECO:0007669"/>
    <property type="project" value="TreeGrafter"/>
</dbReference>
<comment type="similarity">
    <text evidence="2 9">Belongs to the transthyretin family.</text>
</comment>
<dbReference type="GO" id="GO:0070324">
    <property type="term" value="F:thyroid hormone binding"/>
    <property type="evidence" value="ECO:0007669"/>
    <property type="project" value="UniProtKB-UniRule"/>
</dbReference>
<dbReference type="PANTHER" id="PTHR10395">
    <property type="entry name" value="URICASE AND TRANSTHYRETIN-RELATED"/>
    <property type="match status" value="1"/>
</dbReference>
<dbReference type="Ensembl" id="ENSEEET00000000711.2">
    <property type="protein sequence ID" value="ENSEEEP00000000695.2"/>
    <property type="gene ID" value="ENSEEEG00000000474.2"/>
</dbReference>
<dbReference type="Proteomes" id="UP000314983">
    <property type="component" value="Chromosome 3"/>
</dbReference>
<evidence type="ECO:0000256" key="4">
    <source>
        <dbReference type="ARBA" id="ARBA00022448"/>
    </source>
</evidence>
<dbReference type="SMART" id="SM00095">
    <property type="entry name" value="TR_THY"/>
    <property type="match status" value="1"/>
</dbReference>
<evidence type="ECO:0000259" key="10">
    <source>
        <dbReference type="SMART" id="SM00095"/>
    </source>
</evidence>
<comment type="subunit">
    <text evidence="9">Homotetramer.</text>
</comment>
<dbReference type="SUPFAM" id="SSF49472">
    <property type="entry name" value="Transthyretin (synonym: prealbumin)"/>
    <property type="match status" value="1"/>
</dbReference>